<dbReference type="EMBL" id="JBBYHV010000001">
    <property type="protein sequence ID" value="MEL1250283.1"/>
    <property type="molecule type" value="Genomic_DNA"/>
</dbReference>
<evidence type="ECO:0000313" key="1">
    <source>
        <dbReference type="EMBL" id="MEL1250283.1"/>
    </source>
</evidence>
<organism evidence="1 2">
    <name type="scientific">Aurantiacibacter gilvus</name>
    <dbReference type="NCBI Taxonomy" id="3139141"/>
    <lineage>
        <taxon>Bacteria</taxon>
        <taxon>Pseudomonadati</taxon>
        <taxon>Pseudomonadota</taxon>
        <taxon>Alphaproteobacteria</taxon>
        <taxon>Sphingomonadales</taxon>
        <taxon>Erythrobacteraceae</taxon>
        <taxon>Aurantiacibacter</taxon>
    </lineage>
</organism>
<dbReference type="Proteomes" id="UP001497045">
    <property type="component" value="Unassembled WGS sequence"/>
</dbReference>
<proteinExistence type="predicted"/>
<comment type="caution">
    <text evidence="1">The sequence shown here is derived from an EMBL/GenBank/DDBJ whole genome shotgun (WGS) entry which is preliminary data.</text>
</comment>
<evidence type="ECO:0000313" key="2">
    <source>
        <dbReference type="Proteomes" id="UP001497045"/>
    </source>
</evidence>
<protein>
    <submittedName>
        <fullName evidence="1">Iron-sulfur cluster assembly scaffold protein</fullName>
    </submittedName>
</protein>
<name>A0ABU9IEE4_9SPHN</name>
<reference evidence="1 2" key="1">
    <citation type="submission" date="2024-04" db="EMBL/GenBank/DDBJ databases">
        <title>Aurantiacibacter sp. DGU6 16S ribosomal RNA gene Genome sequencing and assembly.</title>
        <authorList>
            <person name="Park S."/>
        </authorList>
    </citation>
    <scope>NUCLEOTIDE SEQUENCE [LARGE SCALE GENOMIC DNA]</scope>
    <source>
        <strain evidence="1 2">DGU6</strain>
    </source>
</reference>
<keyword evidence="2" id="KW-1185">Reference proteome</keyword>
<dbReference type="SUPFAM" id="SSF82649">
    <property type="entry name" value="SufE/NifU"/>
    <property type="match status" value="1"/>
</dbReference>
<dbReference type="Gene3D" id="3.90.1010.10">
    <property type="match status" value="1"/>
</dbReference>
<sequence>MSAERLYTPDMLAAAVELANYPPIDNAPLHGEARSQACGSTLAMDVVLDESGSVERVGMLVRACAVGQAAATVFARHAVGRTPDEIRMAHDCLSGWLEEEGPAPHWQDIGLIAPARDYRGRHGAMLLPWKAAMAALSSTAA</sequence>
<gene>
    <name evidence="1" type="ORF">AAEO60_06325</name>
</gene>
<accession>A0ABU9IEE4</accession>
<dbReference type="RefSeq" id="WP_341672805.1">
    <property type="nucleotide sequence ID" value="NZ_JBBYHV010000001.1"/>
</dbReference>